<gene>
    <name evidence="2" type="ORF">ACERLL_02915</name>
</gene>
<keyword evidence="3" id="KW-1185">Reference proteome</keyword>
<dbReference type="Pfam" id="PF01850">
    <property type="entry name" value="PIN"/>
    <property type="match status" value="1"/>
</dbReference>
<dbReference type="CDD" id="cd09872">
    <property type="entry name" value="PIN_Sll0205-like"/>
    <property type="match status" value="1"/>
</dbReference>
<organism evidence="2 3">
    <name type="scientific">Thiohalorhabdus methylotrophus</name>
    <dbReference type="NCBI Taxonomy" id="3242694"/>
    <lineage>
        <taxon>Bacteria</taxon>
        <taxon>Pseudomonadati</taxon>
        <taxon>Pseudomonadota</taxon>
        <taxon>Gammaproteobacteria</taxon>
        <taxon>Thiohalorhabdales</taxon>
        <taxon>Thiohalorhabdaceae</taxon>
        <taxon>Thiohalorhabdus</taxon>
    </lineage>
</organism>
<dbReference type="SUPFAM" id="SSF88723">
    <property type="entry name" value="PIN domain-like"/>
    <property type="match status" value="1"/>
</dbReference>
<dbReference type="InterPro" id="IPR041705">
    <property type="entry name" value="PIN_Sll0205"/>
</dbReference>
<sequence>MERLLLDTHAFPWWLADDPRLGEGARARIAEPANPVYVSAATGWEIGIKKALGKLQAPDDLDAAVAEEGFTHLPITFFHGEQAGALPAHHRDPFDRMLVAQAQAEGLVVVTRDPQSKAYGIRTVNAEA</sequence>
<dbReference type="PANTHER" id="PTHR36173">
    <property type="entry name" value="RIBONUCLEASE VAPC16-RELATED"/>
    <property type="match status" value="1"/>
</dbReference>
<name>A0ABV4TT82_9GAMM</name>
<dbReference type="EMBL" id="JBGUAW010000002">
    <property type="protein sequence ID" value="MFA9459776.1"/>
    <property type="molecule type" value="Genomic_DNA"/>
</dbReference>
<accession>A0ABV4TT82</accession>
<protein>
    <submittedName>
        <fullName evidence="2">Type II toxin-antitoxin system VapC family toxin</fullName>
    </submittedName>
</protein>
<dbReference type="InterPro" id="IPR002716">
    <property type="entry name" value="PIN_dom"/>
</dbReference>
<dbReference type="RefSeq" id="WP_373654563.1">
    <property type="nucleotide sequence ID" value="NZ_JBGUAW010000002.1"/>
</dbReference>
<feature type="domain" description="PIN" evidence="1">
    <location>
        <begin position="5"/>
        <end position="115"/>
    </location>
</feature>
<dbReference type="Gene3D" id="3.40.50.1010">
    <property type="entry name" value="5'-nuclease"/>
    <property type="match status" value="1"/>
</dbReference>
<comment type="caution">
    <text evidence="2">The sequence shown here is derived from an EMBL/GenBank/DDBJ whole genome shotgun (WGS) entry which is preliminary data.</text>
</comment>
<dbReference type="InterPro" id="IPR052919">
    <property type="entry name" value="TA_system_RNase"/>
</dbReference>
<dbReference type="PANTHER" id="PTHR36173:SF2">
    <property type="entry name" value="RIBONUCLEASE VAPC16"/>
    <property type="match status" value="1"/>
</dbReference>
<reference evidence="2 3" key="1">
    <citation type="submission" date="2024-08" db="EMBL/GenBank/DDBJ databases">
        <title>Whole-genome sequencing of halo(alkali)philic microorganisms from hypersaline lakes.</title>
        <authorList>
            <person name="Sorokin D.Y."/>
            <person name="Merkel A.Y."/>
            <person name="Messina E."/>
            <person name="Yakimov M."/>
        </authorList>
    </citation>
    <scope>NUCLEOTIDE SEQUENCE [LARGE SCALE GENOMIC DNA]</scope>
    <source>
        <strain evidence="2 3">Cl-TMA</strain>
    </source>
</reference>
<evidence type="ECO:0000313" key="2">
    <source>
        <dbReference type="EMBL" id="MFA9459776.1"/>
    </source>
</evidence>
<dbReference type="InterPro" id="IPR029060">
    <property type="entry name" value="PIN-like_dom_sf"/>
</dbReference>
<dbReference type="Proteomes" id="UP001575181">
    <property type="component" value="Unassembled WGS sequence"/>
</dbReference>
<evidence type="ECO:0000313" key="3">
    <source>
        <dbReference type="Proteomes" id="UP001575181"/>
    </source>
</evidence>
<evidence type="ECO:0000259" key="1">
    <source>
        <dbReference type="Pfam" id="PF01850"/>
    </source>
</evidence>
<proteinExistence type="predicted"/>